<feature type="binding site" evidence="4">
    <location>
        <position position="205"/>
    </location>
    <ligand>
        <name>pyruvate</name>
        <dbReference type="ChEBI" id="CHEBI:15361"/>
    </ligand>
</feature>
<dbReference type="Gene3D" id="3.20.20.70">
    <property type="entry name" value="Aldolase class I"/>
    <property type="match status" value="1"/>
</dbReference>
<organism evidence="5 6">
    <name type="scientific">Limisphaera ngatamarikiensis</name>
    <dbReference type="NCBI Taxonomy" id="1324935"/>
    <lineage>
        <taxon>Bacteria</taxon>
        <taxon>Pseudomonadati</taxon>
        <taxon>Verrucomicrobiota</taxon>
        <taxon>Verrucomicrobiia</taxon>
        <taxon>Limisphaerales</taxon>
        <taxon>Limisphaeraceae</taxon>
        <taxon>Limisphaera</taxon>
    </lineage>
</organism>
<comment type="similarity">
    <text evidence="2">Belongs to the DapA family.</text>
</comment>
<feature type="active site" description="Proton donor/acceptor" evidence="3">
    <location>
        <position position="134"/>
    </location>
</feature>
<evidence type="ECO:0000256" key="1">
    <source>
        <dbReference type="ARBA" id="ARBA00023239"/>
    </source>
</evidence>
<evidence type="ECO:0000256" key="2">
    <source>
        <dbReference type="PIRNR" id="PIRNR001365"/>
    </source>
</evidence>
<dbReference type="PANTHER" id="PTHR12128:SF72">
    <property type="entry name" value="DIHYDRODIPICOLINATE SYNTHASE"/>
    <property type="match status" value="1"/>
</dbReference>
<accession>A0A6M1REU0</accession>
<evidence type="ECO:0000313" key="6">
    <source>
        <dbReference type="Proteomes" id="UP000477311"/>
    </source>
</evidence>
<comment type="caution">
    <text evidence="5">The sequence shown here is derived from an EMBL/GenBank/DDBJ whole genome shotgun (WGS) entry which is preliminary data.</text>
</comment>
<dbReference type="Proteomes" id="UP000477311">
    <property type="component" value="Unassembled WGS sequence"/>
</dbReference>
<dbReference type="CDD" id="cd00408">
    <property type="entry name" value="DHDPS-like"/>
    <property type="match status" value="1"/>
</dbReference>
<proteinExistence type="inferred from homology"/>
<evidence type="ECO:0000256" key="4">
    <source>
        <dbReference type="PIRSR" id="PIRSR001365-2"/>
    </source>
</evidence>
<dbReference type="SUPFAM" id="SSF51569">
    <property type="entry name" value="Aldolase"/>
    <property type="match status" value="1"/>
</dbReference>
<name>A0A6M1REU0_9BACT</name>
<dbReference type="SMART" id="SM01130">
    <property type="entry name" value="DHDPS"/>
    <property type="match status" value="1"/>
</dbReference>
<dbReference type="Pfam" id="PF00701">
    <property type="entry name" value="DHDPS"/>
    <property type="match status" value="1"/>
</dbReference>
<dbReference type="EMBL" id="JAAKYA010000011">
    <property type="protein sequence ID" value="NGO38116.1"/>
    <property type="molecule type" value="Genomic_DNA"/>
</dbReference>
<dbReference type="PIRSF" id="PIRSF001365">
    <property type="entry name" value="DHDPS"/>
    <property type="match status" value="1"/>
</dbReference>
<keyword evidence="1 2" id="KW-0456">Lyase</keyword>
<dbReference type="PANTHER" id="PTHR12128">
    <property type="entry name" value="DIHYDRODIPICOLINATE SYNTHASE"/>
    <property type="match status" value="1"/>
</dbReference>
<evidence type="ECO:0000313" key="5">
    <source>
        <dbReference type="EMBL" id="NGO38116.1"/>
    </source>
</evidence>
<keyword evidence="6" id="KW-1185">Reference proteome</keyword>
<dbReference type="AlphaFoldDB" id="A0A6M1REU0"/>
<sequence length="306" mass="33300">MHWEGVLPAITTPFTADGQVDHEFLARHARWLVDNGCTGVVALGSLGESPTLRFEEKVAILQTAVTALGTRAPVVAGIGAVGTAEAVELARQAERIGCSGLMILPPYVYAGDPREMLQHVATILRSTRLSCMLYNNPIAYRTDFLPEQIARLADEHPNLHAVKESSGDVRRITALRALHGNRLAILVGVDDLIVEGVRAGAVGWIAGLANALPRESVALFNLARRGPSPKLEKLHHWFLPLLRLDTHNKFVQLIKLVQQETGTGSERVRPPRLPLTGAERKAALALIRSSLARRPKEPALATRARP</sequence>
<dbReference type="PRINTS" id="PR00146">
    <property type="entry name" value="DHPICSNTHASE"/>
</dbReference>
<dbReference type="GO" id="GO:0008840">
    <property type="term" value="F:4-hydroxy-tetrahydrodipicolinate synthase activity"/>
    <property type="evidence" value="ECO:0007669"/>
    <property type="project" value="TreeGrafter"/>
</dbReference>
<dbReference type="InterPro" id="IPR013785">
    <property type="entry name" value="Aldolase_TIM"/>
</dbReference>
<protein>
    <submittedName>
        <fullName evidence="5">Dihydrodipicolinate synthase family protein</fullName>
    </submittedName>
</protein>
<gene>
    <name evidence="5" type="ORF">G4L39_01715</name>
</gene>
<evidence type="ECO:0000256" key="3">
    <source>
        <dbReference type="PIRSR" id="PIRSR001365-1"/>
    </source>
</evidence>
<feature type="active site" description="Schiff-base intermediate with substrate" evidence="3">
    <location>
        <position position="163"/>
    </location>
</feature>
<reference evidence="5 6" key="1">
    <citation type="submission" date="2020-02" db="EMBL/GenBank/DDBJ databases">
        <title>Draft genome sequence of Limisphaera ngatamarikiensis NGM72.4T, a thermophilic Verrucomicrobia grouped in subdivision 3.</title>
        <authorList>
            <person name="Carere C.R."/>
            <person name="Steen J."/>
            <person name="Hugenholtz P."/>
            <person name="Stott M.B."/>
        </authorList>
    </citation>
    <scope>NUCLEOTIDE SEQUENCE [LARGE SCALE GENOMIC DNA]</scope>
    <source>
        <strain evidence="5 6">NGM72.4</strain>
    </source>
</reference>
<dbReference type="InterPro" id="IPR002220">
    <property type="entry name" value="DapA-like"/>
</dbReference>